<evidence type="ECO:0000313" key="8">
    <source>
        <dbReference type="EMBL" id="ETK00711.1"/>
    </source>
</evidence>
<evidence type="ECO:0000256" key="3">
    <source>
        <dbReference type="ARBA" id="ARBA00022722"/>
    </source>
</evidence>
<keyword evidence="3 7" id="KW-0540">Nuclease</keyword>
<dbReference type="AlphaFoldDB" id="W2C2Q9"/>
<keyword evidence="2 7" id="KW-0819">tRNA processing</keyword>
<comment type="catalytic activity">
    <reaction evidence="7">
        <text>Endonucleolytic cleavage of RNA, removing 5'-extranucleotides from tRNA precursor.</text>
        <dbReference type="EC" id="3.1.26.5"/>
    </reaction>
</comment>
<reference evidence="8 9" key="1">
    <citation type="submission" date="2013-11" db="EMBL/GenBank/DDBJ databases">
        <title>Single cell genomics of uncultured Tannerella BU063 (oral taxon 286).</title>
        <authorList>
            <person name="Beall C.J."/>
            <person name="Campbell A.G."/>
            <person name="Griffen A.L."/>
            <person name="Podar M."/>
            <person name="Leys E.J."/>
        </authorList>
    </citation>
    <scope>NUCLEOTIDE SEQUENCE [LARGE SCALE GENOMIC DNA]</scope>
    <source>
        <strain evidence="8">Cell 2</strain>
    </source>
</reference>
<dbReference type="GO" id="GO:0000049">
    <property type="term" value="F:tRNA binding"/>
    <property type="evidence" value="ECO:0007669"/>
    <property type="project" value="UniProtKB-UniRule"/>
</dbReference>
<evidence type="ECO:0000256" key="7">
    <source>
        <dbReference type="HAMAP-Rule" id="MF_00227"/>
    </source>
</evidence>
<dbReference type="Pfam" id="PF00825">
    <property type="entry name" value="Ribonuclease_P"/>
    <property type="match status" value="1"/>
</dbReference>
<comment type="subunit">
    <text evidence="7">Consists of a catalytic RNA component (M1 or rnpB) and a protein subunit.</text>
</comment>
<organism evidence="8 9">
    <name type="scientific">Tannerella sp. oral taxon BU063 isolate Cell 2</name>
    <dbReference type="NCBI Taxonomy" id="1411148"/>
    <lineage>
        <taxon>Bacteria</taxon>
        <taxon>Pseudomonadati</taxon>
        <taxon>Bacteroidota</taxon>
        <taxon>Bacteroidia</taxon>
        <taxon>Bacteroidales</taxon>
        <taxon>Tannerellaceae</taxon>
        <taxon>Tannerella</taxon>
    </lineage>
</organism>
<dbReference type="InterPro" id="IPR000100">
    <property type="entry name" value="RNase_P"/>
</dbReference>
<evidence type="ECO:0000313" key="9">
    <source>
        <dbReference type="Proteomes" id="UP000018837"/>
    </source>
</evidence>
<dbReference type="GO" id="GO:0004526">
    <property type="term" value="F:ribonuclease P activity"/>
    <property type="evidence" value="ECO:0007669"/>
    <property type="project" value="UniProtKB-UniRule"/>
</dbReference>
<protein>
    <recommendedName>
        <fullName evidence="7">Ribonuclease P protein component</fullName>
        <shortName evidence="7">RNase P protein</shortName>
        <shortName evidence="7">RNaseP protein</shortName>
        <ecNumber evidence="7">3.1.26.5</ecNumber>
    </recommendedName>
    <alternativeName>
        <fullName evidence="7">Protein C5</fullName>
    </alternativeName>
</protein>
<keyword evidence="6 7" id="KW-0694">RNA-binding</keyword>
<evidence type="ECO:0000256" key="2">
    <source>
        <dbReference type="ARBA" id="ARBA00022694"/>
    </source>
</evidence>
<evidence type="ECO:0000256" key="5">
    <source>
        <dbReference type="ARBA" id="ARBA00022801"/>
    </source>
</evidence>
<dbReference type="PROSITE" id="PS00648">
    <property type="entry name" value="RIBONUCLEASE_P"/>
    <property type="match status" value="1"/>
</dbReference>
<dbReference type="InterPro" id="IPR020539">
    <property type="entry name" value="RNase_P_CS"/>
</dbReference>
<proteinExistence type="inferred from homology"/>
<keyword evidence="4 7" id="KW-0255">Endonuclease</keyword>
<dbReference type="PATRIC" id="fig|1411148.3.peg.2128"/>
<gene>
    <name evidence="7" type="primary">rnpA</name>
    <name evidence="8" type="ORF">N425_12775</name>
</gene>
<dbReference type="EMBL" id="AYUF01000495">
    <property type="protein sequence ID" value="ETK00711.1"/>
    <property type="molecule type" value="Genomic_DNA"/>
</dbReference>
<accession>W2C2Q9</accession>
<comment type="function">
    <text evidence="1 7">RNaseP catalyzes the removal of the 5'-leader sequence from pre-tRNA to produce the mature 5'-terminus. It can also cleave other RNA substrates such as 4.5S RNA. The protein component plays an auxiliary but essential role in vivo by binding to the 5'-leader sequence and broadening the substrate specificity of the ribozyme.</text>
</comment>
<comment type="caution">
    <text evidence="8">The sequence shown here is derived from an EMBL/GenBank/DDBJ whole genome shotgun (WGS) entry which is preliminary data.</text>
</comment>
<keyword evidence="5 7" id="KW-0378">Hydrolase</keyword>
<dbReference type="InterPro" id="IPR014721">
    <property type="entry name" value="Ribsml_uS5_D2-typ_fold_subgr"/>
</dbReference>
<evidence type="ECO:0000256" key="4">
    <source>
        <dbReference type="ARBA" id="ARBA00022759"/>
    </source>
</evidence>
<dbReference type="HAMAP" id="MF_00227">
    <property type="entry name" value="RNase_P"/>
    <property type="match status" value="1"/>
</dbReference>
<evidence type="ECO:0000256" key="6">
    <source>
        <dbReference type="ARBA" id="ARBA00022884"/>
    </source>
</evidence>
<dbReference type="InterPro" id="IPR020568">
    <property type="entry name" value="Ribosomal_Su5_D2-typ_SF"/>
</dbReference>
<evidence type="ECO:0000256" key="1">
    <source>
        <dbReference type="ARBA" id="ARBA00002663"/>
    </source>
</evidence>
<dbReference type="GO" id="GO:0001682">
    <property type="term" value="P:tRNA 5'-leader removal"/>
    <property type="evidence" value="ECO:0007669"/>
    <property type="project" value="UniProtKB-UniRule"/>
</dbReference>
<comment type="similarity">
    <text evidence="7">Belongs to the RnpA family.</text>
</comment>
<sequence length="132" mass="15117">MTTGETKNQLPKRERLYLKRDLERLFASGQSFIAYPLRVVYCSEPATDRASGVAILASAPKRRVRHAVDRNRIKRLIREVYRTRKTPLTERCALHGRCLHIGFMYVGNDLPTHGAIEKAMHKAVSQILQKTT</sequence>
<name>W2C2Q9_9BACT</name>
<dbReference type="Proteomes" id="UP000018837">
    <property type="component" value="Unassembled WGS sequence"/>
</dbReference>
<dbReference type="Gene3D" id="3.30.230.10">
    <property type="match status" value="1"/>
</dbReference>
<dbReference type="SUPFAM" id="SSF54211">
    <property type="entry name" value="Ribosomal protein S5 domain 2-like"/>
    <property type="match status" value="1"/>
</dbReference>
<dbReference type="EC" id="3.1.26.5" evidence="7"/>